<proteinExistence type="predicted"/>
<evidence type="ECO:0000313" key="2">
    <source>
        <dbReference type="EMBL" id="KAK4007280.1"/>
    </source>
</evidence>
<gene>
    <name evidence="2" type="ORF">OUZ56_012440</name>
</gene>
<organism evidence="2 3">
    <name type="scientific">Daphnia magna</name>
    <dbReference type="NCBI Taxonomy" id="35525"/>
    <lineage>
        <taxon>Eukaryota</taxon>
        <taxon>Metazoa</taxon>
        <taxon>Ecdysozoa</taxon>
        <taxon>Arthropoda</taxon>
        <taxon>Crustacea</taxon>
        <taxon>Branchiopoda</taxon>
        <taxon>Diplostraca</taxon>
        <taxon>Cladocera</taxon>
        <taxon>Anomopoda</taxon>
        <taxon>Daphniidae</taxon>
        <taxon>Daphnia</taxon>
    </lineage>
</organism>
<feature type="compositionally biased region" description="Polar residues" evidence="1">
    <location>
        <begin position="47"/>
        <end position="56"/>
    </location>
</feature>
<reference evidence="2 3" key="1">
    <citation type="journal article" date="2023" name="Nucleic Acids Res.">
        <title>The hologenome of Daphnia magna reveals possible DNA methylation and microbiome-mediated evolution of the host genome.</title>
        <authorList>
            <person name="Chaturvedi A."/>
            <person name="Li X."/>
            <person name="Dhandapani V."/>
            <person name="Marshall H."/>
            <person name="Kissane S."/>
            <person name="Cuenca-Cambronero M."/>
            <person name="Asole G."/>
            <person name="Calvet F."/>
            <person name="Ruiz-Romero M."/>
            <person name="Marangio P."/>
            <person name="Guigo R."/>
            <person name="Rago D."/>
            <person name="Mirbahai L."/>
            <person name="Eastwood N."/>
            <person name="Colbourne J.K."/>
            <person name="Zhou J."/>
            <person name="Mallon E."/>
            <person name="Orsini L."/>
        </authorList>
    </citation>
    <scope>NUCLEOTIDE SEQUENCE [LARGE SCALE GENOMIC DNA]</scope>
    <source>
        <strain evidence="2">LRV0_1</strain>
    </source>
</reference>
<evidence type="ECO:0000256" key="1">
    <source>
        <dbReference type="SAM" id="MobiDB-lite"/>
    </source>
</evidence>
<protein>
    <submittedName>
        <fullName evidence="2">Uncharacterized protein</fullName>
    </submittedName>
</protein>
<dbReference type="EMBL" id="JAOYFB010000002">
    <property type="protein sequence ID" value="KAK4007280.1"/>
    <property type="molecule type" value="Genomic_DNA"/>
</dbReference>
<feature type="region of interest" description="Disordered" evidence="1">
    <location>
        <begin position="36"/>
        <end position="70"/>
    </location>
</feature>
<evidence type="ECO:0000313" key="3">
    <source>
        <dbReference type="Proteomes" id="UP001234178"/>
    </source>
</evidence>
<feature type="compositionally biased region" description="Basic and acidic residues" evidence="1">
    <location>
        <begin position="1"/>
        <end position="12"/>
    </location>
</feature>
<dbReference type="Proteomes" id="UP001234178">
    <property type="component" value="Unassembled WGS sequence"/>
</dbReference>
<sequence length="253" mass="28767">MEDYNKDSGKGDPKRRRLTGSSRWTLSSISRQIAERQANDDVDDMLLQQNTPNSSGGYPHEEESQVLNSATSVSENNDFASMNNFEKAFNEAYEATEYHTDTVLMDQNQCTESLVIDDDYPEKMISDSEGVDECSHHLFGSEDELTLEDDDYVSMAAGDNFNRIQVTCLLTAAFYLKHGLSQTGLSDFLEILNITSELYDDRELRSPYIFMKKYGFLKGWLKRIFPCTTCFVPLLNDDTGFPLEIQPCGHKYS</sequence>
<keyword evidence="3" id="KW-1185">Reference proteome</keyword>
<comment type="caution">
    <text evidence="2">The sequence shown here is derived from an EMBL/GenBank/DDBJ whole genome shotgun (WGS) entry which is preliminary data.</text>
</comment>
<name>A0ABQ9Z390_9CRUS</name>
<feature type="region of interest" description="Disordered" evidence="1">
    <location>
        <begin position="1"/>
        <end position="23"/>
    </location>
</feature>
<accession>A0ABQ9Z390</accession>